<evidence type="ECO:0000313" key="13">
    <source>
        <dbReference type="EMBL" id="KAK3389048.1"/>
    </source>
</evidence>
<dbReference type="EMBL" id="JAUTDP010000014">
    <property type="protein sequence ID" value="KAK3389048.1"/>
    <property type="molecule type" value="Genomic_DNA"/>
</dbReference>
<keyword evidence="6" id="KW-0547">Nucleotide-binding</keyword>
<dbReference type="InterPro" id="IPR027417">
    <property type="entry name" value="P-loop_NTPase"/>
</dbReference>
<feature type="region of interest" description="Disordered" evidence="11">
    <location>
        <begin position="1"/>
        <end position="68"/>
    </location>
</feature>
<dbReference type="AlphaFoldDB" id="A0AAE0U2Y3"/>
<dbReference type="Gene3D" id="1.10.287.1490">
    <property type="match status" value="1"/>
</dbReference>
<evidence type="ECO:0000256" key="2">
    <source>
        <dbReference type="ARBA" id="ARBA00004286"/>
    </source>
</evidence>
<evidence type="ECO:0000256" key="5">
    <source>
        <dbReference type="ARBA" id="ARBA00022454"/>
    </source>
</evidence>
<dbReference type="GO" id="GO:0003697">
    <property type="term" value="F:single-stranded DNA binding"/>
    <property type="evidence" value="ECO:0007669"/>
    <property type="project" value="TreeGrafter"/>
</dbReference>
<name>A0AAE0U2Y3_SORBR</name>
<organism evidence="13 14">
    <name type="scientific">Sordaria brevicollis</name>
    <dbReference type="NCBI Taxonomy" id="83679"/>
    <lineage>
        <taxon>Eukaryota</taxon>
        <taxon>Fungi</taxon>
        <taxon>Dikarya</taxon>
        <taxon>Ascomycota</taxon>
        <taxon>Pezizomycotina</taxon>
        <taxon>Sordariomycetes</taxon>
        <taxon>Sordariomycetidae</taxon>
        <taxon>Sordariales</taxon>
        <taxon>Sordariaceae</taxon>
        <taxon>Sordaria</taxon>
    </lineage>
</organism>
<protein>
    <recommendedName>
        <fullName evidence="4">Structural maintenance of chromosomes protein 5</fullName>
    </recommendedName>
</protein>
<comment type="subcellular location">
    <subcellularLocation>
        <location evidence="2">Chromosome</location>
    </subcellularLocation>
    <subcellularLocation>
        <location evidence="1">Nucleus</location>
    </subcellularLocation>
</comment>
<dbReference type="GO" id="GO:0000724">
    <property type="term" value="P:double-strand break repair via homologous recombination"/>
    <property type="evidence" value="ECO:0007669"/>
    <property type="project" value="TreeGrafter"/>
</dbReference>
<sequence>MASQLVSFPAAGQPNPTDDEMFSNFNLRGGDGSHSVDGHREQGRSRRRRDSTASASPRPNGQSSSGFQPGAIVRVKLKDFVTYNEAEFFLGPSLNMVIGPNGTGKSSLVCAICLGLGFPSNVLGRATAYGEFVKHGKDEATIEVELQGEPGESNHVVGLLITRENNSRDFTINRRKATHKEVHQLMNRLRIQIDNLCQFLPQEKVAEFAGLTPVELLEKTLQAAAPEEMIQWQTELKDHYKVQAEAQRIANESGEEMKRLEQRQAALQADVERLQEKKQYEDAIAKLKKVKLVVAYNEARQQFRVAKQQHKSAVERLEQLEKDSEPSLEAVNQKHEYVEGVKAAVENRAAKLRDAEKDADNAAREIESAENKVKNLAGQIEAERSAFTTRRQELGKIRKKITELEAKHKQNPRAFDPAEWNRRVREKEHARRDKEQEIAELNDQVTAVKAQGMEKTAIREAAQKKLTALDSQEGQLLSQLEKKNADAAKIWDWVQNNRESFEKEVFGPPMLNCSVKDPRYTDVVQAFLQDGDFLCFTAQSRKDHKILSKQVFDVNELSGTLRGIERDLDFFKPPMSQAELAEFGLDGFAIDYLEGPEPVLAMLCSERHLHQTAIGLADISEEQYEKITKDGRIRLFTAGKQSYTCNRRPEYGPNAFSTRVQQVRPAKYWTKKPVDDSVKRDYERQLAEATGELQEFKKQLKELYERIDALRQEITIINKEIDKIRTEKNELQKEHSLWQALPDKIESEKRSERDKRQELVEAQSRVADLEKQHDRAVLQKAEAVLQHQTKIAAIREAYQALQEAKVLLIEAQSDFEFLTEKNREILEELENGKVALSEMEKQMGVLHRRATDARAAAENALTDEEREKGELSALAKATTLEQVESDLTAQENLADSIEANNPHALKEYQDWAQKIEREKAKHDRCTAQLEEVKSKIESIRSQFEPQLDELVSRINDAFSYNFEQISCAGEVGVHKDEDFEKWAIEIKVRFRAGEALQRLDQHRQSGGERAVSTIFYLMSLQSMAQAPFRVVDEINQGMDPRNERMVHERMVEIACREHTSQYFLITPKLLSGLRYDRRMRVHTIISGERVDPQGTIKMNFAKFAEIQRGLMKRTIPFASQVARDEASMVEASQA</sequence>
<dbReference type="PANTHER" id="PTHR45916:SF1">
    <property type="entry name" value="STRUCTURAL MAINTENANCE OF CHROMOSOMES PROTEIN 5"/>
    <property type="match status" value="1"/>
</dbReference>
<reference evidence="13" key="1">
    <citation type="journal article" date="2023" name="Mol. Phylogenet. Evol.">
        <title>Genome-scale phylogeny and comparative genomics of the fungal order Sordariales.</title>
        <authorList>
            <person name="Hensen N."/>
            <person name="Bonometti L."/>
            <person name="Westerberg I."/>
            <person name="Brannstrom I.O."/>
            <person name="Guillou S."/>
            <person name="Cros-Aarteil S."/>
            <person name="Calhoun S."/>
            <person name="Haridas S."/>
            <person name="Kuo A."/>
            <person name="Mondo S."/>
            <person name="Pangilinan J."/>
            <person name="Riley R."/>
            <person name="LaButti K."/>
            <person name="Andreopoulos B."/>
            <person name="Lipzen A."/>
            <person name="Chen C."/>
            <person name="Yan M."/>
            <person name="Daum C."/>
            <person name="Ng V."/>
            <person name="Clum A."/>
            <person name="Steindorff A."/>
            <person name="Ohm R.A."/>
            <person name="Martin F."/>
            <person name="Silar P."/>
            <person name="Natvig D.O."/>
            <person name="Lalanne C."/>
            <person name="Gautier V."/>
            <person name="Ament-Velasquez S.L."/>
            <person name="Kruys A."/>
            <person name="Hutchinson M.I."/>
            <person name="Powell A.J."/>
            <person name="Barry K."/>
            <person name="Miller A.N."/>
            <person name="Grigoriev I.V."/>
            <person name="Debuchy R."/>
            <person name="Gladieux P."/>
            <person name="Hiltunen Thoren M."/>
            <person name="Johannesson H."/>
        </authorList>
    </citation>
    <scope>NUCLEOTIDE SEQUENCE</scope>
    <source>
        <strain evidence="13">FGSC 1904</strain>
    </source>
</reference>
<gene>
    <name evidence="13" type="ORF">B0T20DRAFT_386176</name>
</gene>
<evidence type="ECO:0000259" key="12">
    <source>
        <dbReference type="Pfam" id="PF02463"/>
    </source>
</evidence>
<evidence type="ECO:0000256" key="4">
    <source>
        <dbReference type="ARBA" id="ARBA00018687"/>
    </source>
</evidence>
<keyword evidence="14" id="KW-1185">Reference proteome</keyword>
<dbReference type="InterPro" id="IPR003395">
    <property type="entry name" value="RecF/RecN/SMC_N"/>
</dbReference>
<feature type="coiled-coil region" evidence="10">
    <location>
        <begin position="679"/>
        <end position="942"/>
    </location>
</feature>
<evidence type="ECO:0000256" key="11">
    <source>
        <dbReference type="SAM" id="MobiDB-lite"/>
    </source>
</evidence>
<comment type="caution">
    <text evidence="13">The sequence shown here is derived from an EMBL/GenBank/DDBJ whole genome shotgun (WGS) entry which is preliminary data.</text>
</comment>
<dbReference type="Proteomes" id="UP001281003">
    <property type="component" value="Unassembled WGS sequence"/>
</dbReference>
<evidence type="ECO:0000256" key="1">
    <source>
        <dbReference type="ARBA" id="ARBA00004123"/>
    </source>
</evidence>
<accession>A0AAE0U2Y3</accession>
<dbReference type="Pfam" id="PF02463">
    <property type="entry name" value="SMC_N"/>
    <property type="match status" value="1"/>
</dbReference>
<evidence type="ECO:0000313" key="14">
    <source>
        <dbReference type="Proteomes" id="UP001281003"/>
    </source>
</evidence>
<evidence type="ECO:0000256" key="8">
    <source>
        <dbReference type="ARBA" id="ARBA00023054"/>
    </source>
</evidence>
<dbReference type="FunFam" id="3.40.50.300:FF:001301">
    <property type="entry name" value="Structural maintenance of chromosomes 5"/>
    <property type="match status" value="1"/>
</dbReference>
<feature type="coiled-coil region" evidence="10">
    <location>
        <begin position="424"/>
        <end position="451"/>
    </location>
</feature>
<comment type="similarity">
    <text evidence="3">Belongs to the SMC family. SMC5 subfamily.</text>
</comment>
<feature type="compositionally biased region" description="Basic and acidic residues" evidence="11">
    <location>
        <begin position="34"/>
        <end position="44"/>
    </location>
</feature>
<dbReference type="GO" id="GO:0030915">
    <property type="term" value="C:Smc5-Smc6 complex"/>
    <property type="evidence" value="ECO:0007669"/>
    <property type="project" value="TreeGrafter"/>
</dbReference>
<dbReference type="Gene3D" id="3.40.50.300">
    <property type="entry name" value="P-loop containing nucleotide triphosphate hydrolases"/>
    <property type="match status" value="2"/>
</dbReference>
<reference evidence="13" key="2">
    <citation type="submission" date="2023-07" db="EMBL/GenBank/DDBJ databases">
        <authorList>
            <consortium name="Lawrence Berkeley National Laboratory"/>
            <person name="Haridas S."/>
            <person name="Hensen N."/>
            <person name="Bonometti L."/>
            <person name="Westerberg I."/>
            <person name="Brannstrom I.O."/>
            <person name="Guillou S."/>
            <person name="Cros-Aarteil S."/>
            <person name="Calhoun S."/>
            <person name="Kuo A."/>
            <person name="Mondo S."/>
            <person name="Pangilinan J."/>
            <person name="Riley R."/>
            <person name="LaButti K."/>
            <person name="Andreopoulos B."/>
            <person name="Lipzen A."/>
            <person name="Chen C."/>
            <person name="Yanf M."/>
            <person name="Daum C."/>
            <person name="Ng V."/>
            <person name="Clum A."/>
            <person name="Steindorff A."/>
            <person name="Ohm R."/>
            <person name="Martin F."/>
            <person name="Silar P."/>
            <person name="Natvig D."/>
            <person name="Lalanne C."/>
            <person name="Gautier V."/>
            <person name="Ament-velasquez S.L."/>
            <person name="Kruys A."/>
            <person name="Hutchinson M.I."/>
            <person name="Powell A.J."/>
            <person name="Barry K."/>
            <person name="Miller A.N."/>
            <person name="Grigoriev I.V."/>
            <person name="Debuchy R."/>
            <person name="Gladieux P."/>
            <person name="Thoren M.H."/>
            <person name="Johannesson H."/>
        </authorList>
    </citation>
    <scope>NUCLEOTIDE SEQUENCE</scope>
    <source>
        <strain evidence="13">FGSC 1904</strain>
    </source>
</reference>
<dbReference type="PANTHER" id="PTHR45916">
    <property type="entry name" value="STRUCTURAL MAINTENANCE OF CHROMOSOMES PROTEIN 5"/>
    <property type="match status" value="1"/>
</dbReference>
<dbReference type="SUPFAM" id="SSF52540">
    <property type="entry name" value="P-loop containing nucleoside triphosphate hydrolases"/>
    <property type="match status" value="2"/>
</dbReference>
<evidence type="ECO:0000256" key="9">
    <source>
        <dbReference type="ARBA" id="ARBA00023242"/>
    </source>
</evidence>
<feature type="coiled-coil region" evidence="10">
    <location>
        <begin position="243"/>
        <end position="386"/>
    </location>
</feature>
<evidence type="ECO:0000256" key="7">
    <source>
        <dbReference type="ARBA" id="ARBA00022840"/>
    </source>
</evidence>
<evidence type="ECO:0000256" key="3">
    <source>
        <dbReference type="ARBA" id="ARBA00010171"/>
    </source>
</evidence>
<keyword evidence="8 10" id="KW-0175">Coiled coil</keyword>
<keyword evidence="9" id="KW-0539">Nucleus</keyword>
<feature type="domain" description="RecF/RecN/SMC N-terminal" evidence="12">
    <location>
        <begin position="72"/>
        <end position="1066"/>
    </location>
</feature>
<evidence type="ECO:0000256" key="10">
    <source>
        <dbReference type="SAM" id="Coils"/>
    </source>
</evidence>
<proteinExistence type="inferred from homology"/>
<keyword evidence="5" id="KW-0158">Chromosome</keyword>
<dbReference type="GO" id="GO:0005524">
    <property type="term" value="F:ATP binding"/>
    <property type="evidence" value="ECO:0007669"/>
    <property type="project" value="UniProtKB-KW"/>
</dbReference>
<dbReference type="GO" id="GO:0005634">
    <property type="term" value="C:nucleus"/>
    <property type="evidence" value="ECO:0007669"/>
    <property type="project" value="UniProtKB-SubCell"/>
</dbReference>
<keyword evidence="7" id="KW-0067">ATP-binding</keyword>
<evidence type="ECO:0000256" key="6">
    <source>
        <dbReference type="ARBA" id="ARBA00022741"/>
    </source>
</evidence>